<dbReference type="GO" id="GO:0003697">
    <property type="term" value="F:single-stranded DNA binding"/>
    <property type="evidence" value="ECO:0007669"/>
    <property type="project" value="TreeGrafter"/>
</dbReference>
<dbReference type="GO" id="GO:0070260">
    <property type="term" value="F:5'-tyrosyl-DNA phosphodiesterase activity"/>
    <property type="evidence" value="ECO:0007669"/>
    <property type="project" value="TreeGrafter"/>
</dbReference>
<organism evidence="10 11">
    <name type="scientific">Candidatus Thiomargarita nelsonii</name>
    <dbReference type="NCBI Taxonomy" id="1003181"/>
    <lineage>
        <taxon>Bacteria</taxon>
        <taxon>Pseudomonadati</taxon>
        <taxon>Pseudomonadota</taxon>
        <taxon>Gammaproteobacteria</taxon>
        <taxon>Thiotrichales</taxon>
        <taxon>Thiotrichaceae</taxon>
        <taxon>Thiomargarita</taxon>
    </lineage>
</organism>
<keyword evidence="5" id="KW-0227">DNA damage</keyword>
<dbReference type="GO" id="GO:0005737">
    <property type="term" value="C:cytoplasm"/>
    <property type="evidence" value="ECO:0007669"/>
    <property type="project" value="TreeGrafter"/>
</dbReference>
<dbReference type="Pfam" id="PF03372">
    <property type="entry name" value="Exo_endo_phos"/>
    <property type="match status" value="1"/>
</dbReference>
<keyword evidence="6" id="KW-0378">Hydrolase</keyword>
<evidence type="ECO:0000256" key="8">
    <source>
        <dbReference type="ARBA" id="ARBA00023204"/>
    </source>
</evidence>
<dbReference type="PANTHER" id="PTHR15822:SF4">
    <property type="entry name" value="TYROSYL-DNA PHOSPHODIESTERASE 2"/>
    <property type="match status" value="1"/>
</dbReference>
<keyword evidence="11" id="KW-1185">Reference proteome</keyword>
<evidence type="ECO:0000313" key="11">
    <source>
        <dbReference type="Proteomes" id="UP000076962"/>
    </source>
</evidence>
<dbReference type="Proteomes" id="UP000076962">
    <property type="component" value="Unassembled WGS sequence"/>
</dbReference>
<dbReference type="InterPro" id="IPR036691">
    <property type="entry name" value="Endo/exonu/phosph_ase_sf"/>
</dbReference>
<evidence type="ECO:0000259" key="9">
    <source>
        <dbReference type="Pfam" id="PF03372"/>
    </source>
</evidence>
<dbReference type="GO" id="GO:0006302">
    <property type="term" value="P:double-strand break repair"/>
    <property type="evidence" value="ECO:0007669"/>
    <property type="project" value="TreeGrafter"/>
</dbReference>
<comment type="caution">
    <text evidence="10">The sequence shown here is derived from an EMBL/GenBank/DDBJ whole genome shotgun (WGS) entry which is preliminary data.</text>
</comment>
<evidence type="ECO:0000256" key="5">
    <source>
        <dbReference type="ARBA" id="ARBA00022763"/>
    </source>
</evidence>
<evidence type="ECO:0000256" key="1">
    <source>
        <dbReference type="ARBA" id="ARBA00001936"/>
    </source>
</evidence>
<evidence type="ECO:0000313" key="10">
    <source>
        <dbReference type="EMBL" id="OAD24117.1"/>
    </source>
</evidence>
<dbReference type="InterPro" id="IPR005135">
    <property type="entry name" value="Endo/exonuclease/phosphatase"/>
</dbReference>
<dbReference type="AlphaFoldDB" id="A0A176S7Z1"/>
<keyword evidence="7" id="KW-0460">Magnesium</keyword>
<evidence type="ECO:0000256" key="4">
    <source>
        <dbReference type="ARBA" id="ARBA00022723"/>
    </source>
</evidence>
<name>A0A176S7Z1_9GAMM</name>
<dbReference type="PANTHER" id="PTHR15822">
    <property type="entry name" value="TRAF AND TNF RECEPTOR-ASSOCIATED PROTEIN"/>
    <property type="match status" value="1"/>
</dbReference>
<comment type="cofactor">
    <cofactor evidence="2">
        <name>Mg(2+)</name>
        <dbReference type="ChEBI" id="CHEBI:18420"/>
    </cofactor>
</comment>
<keyword evidence="10" id="KW-0255">Endonuclease</keyword>
<dbReference type="GO" id="GO:0004527">
    <property type="term" value="F:exonuclease activity"/>
    <property type="evidence" value="ECO:0007669"/>
    <property type="project" value="UniProtKB-KW"/>
</dbReference>
<keyword evidence="3" id="KW-0540">Nuclease</keyword>
<evidence type="ECO:0000256" key="3">
    <source>
        <dbReference type="ARBA" id="ARBA00022722"/>
    </source>
</evidence>
<gene>
    <name evidence="10" type="ORF">THIOM_000022</name>
</gene>
<dbReference type="Gene3D" id="3.60.10.10">
    <property type="entry name" value="Endonuclease/exonuclease/phosphatase"/>
    <property type="match status" value="1"/>
</dbReference>
<evidence type="ECO:0000256" key="2">
    <source>
        <dbReference type="ARBA" id="ARBA00001946"/>
    </source>
</evidence>
<keyword evidence="10" id="KW-0269">Exonuclease</keyword>
<comment type="cofactor">
    <cofactor evidence="1">
        <name>Mn(2+)</name>
        <dbReference type="ChEBI" id="CHEBI:29035"/>
    </cofactor>
</comment>
<evidence type="ECO:0000256" key="6">
    <source>
        <dbReference type="ARBA" id="ARBA00022801"/>
    </source>
</evidence>
<proteinExistence type="predicted"/>
<dbReference type="GO" id="GO:0004519">
    <property type="term" value="F:endonuclease activity"/>
    <property type="evidence" value="ECO:0007669"/>
    <property type="project" value="UniProtKB-KW"/>
</dbReference>
<reference evidence="10 11" key="1">
    <citation type="submission" date="2016-05" db="EMBL/GenBank/DDBJ databases">
        <title>Single-cell genome of chain-forming Candidatus Thiomargarita nelsonii and comparison to other large sulfur-oxidizing bacteria.</title>
        <authorList>
            <person name="Winkel M."/>
            <person name="Salman V."/>
            <person name="Woyke T."/>
            <person name="Schulz-Vogt H."/>
            <person name="Richter M."/>
            <person name="Flood B."/>
            <person name="Bailey J."/>
            <person name="Amann R."/>
            <person name="Mussmann M."/>
        </authorList>
    </citation>
    <scope>NUCLEOTIDE SEQUENCE [LARGE SCALE GENOMIC DNA]</scope>
    <source>
        <strain evidence="10 11">THI036</strain>
    </source>
</reference>
<accession>A0A176S7Z1</accession>
<evidence type="ECO:0000256" key="7">
    <source>
        <dbReference type="ARBA" id="ARBA00022842"/>
    </source>
</evidence>
<dbReference type="CDD" id="cd09080">
    <property type="entry name" value="TDP2"/>
    <property type="match status" value="1"/>
</dbReference>
<dbReference type="InterPro" id="IPR051547">
    <property type="entry name" value="TDP2-like"/>
</dbReference>
<keyword evidence="4" id="KW-0479">Metal-binding</keyword>
<dbReference type="SUPFAM" id="SSF56219">
    <property type="entry name" value="DNase I-like"/>
    <property type="match status" value="1"/>
</dbReference>
<sequence length="264" mass="30284">MLKIIIILFMWCSVSEASEYFIVTYNVWFDYSTSEERVPKLLDAIEKPDVIAFQEVKRWFVNDLKRDGRFRNYNIVMKNGWNDSIRGGLLILTKSKILEQAYYDLPSTMGRGMLYSVINIDGTSVCIATSHLESMPEDTNIRIKQLKIIFEKTSSCNNLILLGDFNFGDGEPENEVIDSTYLDVWKTLKADKLGYTWDIKKNKLAEENSFPSEGSRRLDKIYVKGKHLMPVEIQIIGDIPFQSPAGKVLFPSDHFGLSAKFAIH</sequence>
<dbReference type="GO" id="GO:0046872">
    <property type="term" value="F:metal ion binding"/>
    <property type="evidence" value="ECO:0007669"/>
    <property type="project" value="UniProtKB-KW"/>
</dbReference>
<keyword evidence="8" id="KW-0234">DNA repair</keyword>
<feature type="domain" description="Endonuclease/exonuclease/phosphatase" evidence="9">
    <location>
        <begin position="23"/>
        <end position="254"/>
    </location>
</feature>
<dbReference type="EMBL" id="LUTY01000004">
    <property type="protein sequence ID" value="OAD24117.1"/>
    <property type="molecule type" value="Genomic_DNA"/>
</dbReference>
<protein>
    <submittedName>
        <fullName evidence="10">Endonuclease/Exonuclease/phosphatase family protein</fullName>
    </submittedName>
</protein>